<reference evidence="2 3" key="1">
    <citation type="submission" date="2021-06" db="EMBL/GenBank/DDBJ databases">
        <authorList>
            <person name="Kallberg Y."/>
            <person name="Tangrot J."/>
            <person name="Rosling A."/>
        </authorList>
    </citation>
    <scope>NUCLEOTIDE SEQUENCE [LARGE SCALE GENOMIC DNA]</scope>
    <source>
        <strain evidence="2 3">120-4 pot B 10/14</strain>
    </source>
</reference>
<accession>A0ABN7UKC3</accession>
<evidence type="ECO:0000256" key="1">
    <source>
        <dbReference type="SAM" id="MobiDB-lite"/>
    </source>
</evidence>
<proteinExistence type="predicted"/>
<feature type="region of interest" description="Disordered" evidence="1">
    <location>
        <begin position="1"/>
        <end position="39"/>
    </location>
</feature>
<gene>
    <name evidence="2" type="ORF">GMARGA_LOCUS6838</name>
</gene>
<dbReference type="Proteomes" id="UP000789901">
    <property type="component" value="Unassembled WGS sequence"/>
</dbReference>
<name>A0ABN7UKC3_GIGMA</name>
<comment type="caution">
    <text evidence="2">The sequence shown here is derived from an EMBL/GenBank/DDBJ whole genome shotgun (WGS) entry which is preliminary data.</text>
</comment>
<keyword evidence="3" id="KW-1185">Reference proteome</keyword>
<feature type="compositionally biased region" description="Polar residues" evidence="1">
    <location>
        <begin position="21"/>
        <end position="39"/>
    </location>
</feature>
<evidence type="ECO:0000313" key="3">
    <source>
        <dbReference type="Proteomes" id="UP000789901"/>
    </source>
</evidence>
<feature type="compositionally biased region" description="Basic and acidic residues" evidence="1">
    <location>
        <begin position="7"/>
        <end position="18"/>
    </location>
</feature>
<evidence type="ECO:0000313" key="2">
    <source>
        <dbReference type="EMBL" id="CAG8600097.1"/>
    </source>
</evidence>
<sequence length="39" mass="4328">PSFSKSEGSDNKFEETKRQKLQQNLHGSNSDNSNATTSK</sequence>
<protein>
    <submittedName>
        <fullName evidence="2">531_t:CDS:1</fullName>
    </submittedName>
</protein>
<feature type="non-terminal residue" evidence="2">
    <location>
        <position position="1"/>
    </location>
</feature>
<dbReference type="EMBL" id="CAJVQB010003183">
    <property type="protein sequence ID" value="CAG8600097.1"/>
    <property type="molecule type" value="Genomic_DNA"/>
</dbReference>
<organism evidence="2 3">
    <name type="scientific">Gigaspora margarita</name>
    <dbReference type="NCBI Taxonomy" id="4874"/>
    <lineage>
        <taxon>Eukaryota</taxon>
        <taxon>Fungi</taxon>
        <taxon>Fungi incertae sedis</taxon>
        <taxon>Mucoromycota</taxon>
        <taxon>Glomeromycotina</taxon>
        <taxon>Glomeromycetes</taxon>
        <taxon>Diversisporales</taxon>
        <taxon>Gigasporaceae</taxon>
        <taxon>Gigaspora</taxon>
    </lineage>
</organism>